<reference evidence="6 7" key="1">
    <citation type="submission" date="2020-08" db="EMBL/GenBank/DDBJ databases">
        <title>Genomic Encyclopedia of Type Strains, Phase IV (KMG-IV): sequencing the most valuable type-strain genomes for metagenomic binning, comparative biology and taxonomic classification.</title>
        <authorList>
            <person name="Goeker M."/>
        </authorList>
    </citation>
    <scope>NUCLEOTIDE SEQUENCE [LARGE SCALE GENOMIC DNA]</scope>
    <source>
        <strain evidence="6 7">DSM 4737</strain>
    </source>
</reference>
<dbReference type="Pfam" id="PF00030">
    <property type="entry name" value="Crystall"/>
    <property type="match status" value="1"/>
</dbReference>
<evidence type="ECO:0000256" key="4">
    <source>
        <dbReference type="SAM" id="SignalP"/>
    </source>
</evidence>
<name>A0A7W9CJ72_9CAUL</name>
<dbReference type="InterPro" id="IPR011058">
    <property type="entry name" value="Cyanovirin-N"/>
</dbReference>
<feature type="chain" id="PRO_5031495959" description="Beta/gamma crystallin 'Greek key' domain-containing protein" evidence="4">
    <location>
        <begin position="27"/>
        <end position="203"/>
    </location>
</feature>
<proteinExistence type="inferred from homology"/>
<dbReference type="Proteomes" id="UP000545037">
    <property type="component" value="Unassembled WGS sequence"/>
</dbReference>
<evidence type="ECO:0000256" key="1">
    <source>
        <dbReference type="ARBA" id="ARBA00009646"/>
    </source>
</evidence>
<evidence type="ECO:0000313" key="7">
    <source>
        <dbReference type="Proteomes" id="UP000545037"/>
    </source>
</evidence>
<dbReference type="AlphaFoldDB" id="A0A7W9CJ72"/>
<evidence type="ECO:0000256" key="2">
    <source>
        <dbReference type="ARBA" id="ARBA00022737"/>
    </source>
</evidence>
<dbReference type="RefSeq" id="WP_183213373.1">
    <property type="nucleotide sequence ID" value="NZ_JACHOR010000003.1"/>
</dbReference>
<evidence type="ECO:0000259" key="5">
    <source>
        <dbReference type="SMART" id="SM00247"/>
    </source>
</evidence>
<keyword evidence="4" id="KW-0732">Signal</keyword>
<dbReference type="InterPro" id="IPR001064">
    <property type="entry name" value="Beta/gamma_crystallin"/>
</dbReference>
<keyword evidence="7" id="KW-1185">Reference proteome</keyword>
<dbReference type="InterPro" id="IPR011024">
    <property type="entry name" value="G_crystallin-like"/>
</dbReference>
<evidence type="ECO:0000256" key="3">
    <source>
        <dbReference type="SAM" id="MobiDB-lite"/>
    </source>
</evidence>
<dbReference type="SUPFAM" id="SSF49695">
    <property type="entry name" value="gamma-Crystallin-like"/>
    <property type="match status" value="1"/>
</dbReference>
<dbReference type="EMBL" id="JACHOR010000003">
    <property type="protein sequence ID" value="MBB5746403.1"/>
    <property type="molecule type" value="Genomic_DNA"/>
</dbReference>
<feature type="signal peptide" evidence="4">
    <location>
        <begin position="1"/>
        <end position="26"/>
    </location>
</feature>
<feature type="domain" description="Beta/gamma crystallin 'Greek key'" evidence="5">
    <location>
        <begin position="121"/>
        <end position="199"/>
    </location>
</feature>
<dbReference type="Gene3D" id="2.60.20.10">
    <property type="entry name" value="Crystallins"/>
    <property type="match status" value="1"/>
</dbReference>
<comment type="similarity">
    <text evidence="1">Belongs to the beta/gamma-crystallin family.</text>
</comment>
<feature type="compositionally biased region" description="Basic and acidic residues" evidence="3">
    <location>
        <begin position="90"/>
        <end position="108"/>
    </location>
</feature>
<gene>
    <name evidence="6" type="ORF">GGR13_002007</name>
</gene>
<dbReference type="Gene3D" id="2.30.60.10">
    <property type="entry name" value="Cyanovirin-N"/>
    <property type="match status" value="1"/>
</dbReference>
<evidence type="ECO:0000313" key="6">
    <source>
        <dbReference type="EMBL" id="MBB5746403.1"/>
    </source>
</evidence>
<protein>
    <recommendedName>
        <fullName evidence="5">Beta/gamma crystallin 'Greek key' domain-containing protein</fullName>
    </recommendedName>
</protein>
<keyword evidence="2" id="KW-0677">Repeat</keyword>
<sequence length="203" mass="22012">MKSIIVATAGLALMAGLASVPQTAEAQQRGAPRGSYQQSCTGAYVNQGRLYADCRDTRRNVRESSIQLNRCSDSDIGNDNGLLVCNGQRGDFEDGGRPGRPGGDDRPDWGNGGGFNGGRNSITLYRDANFRGEQATFQGAVPNLGSTGLNDAVSSMTFRGEWEACTDSNFRGQCQVFSNDVRNLDRWGMNDRISSLRPLRGRY</sequence>
<feature type="region of interest" description="Disordered" evidence="3">
    <location>
        <begin position="87"/>
        <end position="117"/>
    </location>
</feature>
<dbReference type="Pfam" id="PF08881">
    <property type="entry name" value="CVNH"/>
    <property type="match status" value="1"/>
</dbReference>
<accession>A0A7W9CJ72</accession>
<dbReference type="InterPro" id="IPR036673">
    <property type="entry name" value="Cyanovirin-N_sf"/>
</dbReference>
<dbReference type="SUPFAM" id="SSF51322">
    <property type="entry name" value="Cyanovirin-N"/>
    <property type="match status" value="1"/>
</dbReference>
<organism evidence="6 7">
    <name type="scientific">Brevundimonas variabilis</name>
    <dbReference type="NCBI Taxonomy" id="74312"/>
    <lineage>
        <taxon>Bacteria</taxon>
        <taxon>Pseudomonadati</taxon>
        <taxon>Pseudomonadota</taxon>
        <taxon>Alphaproteobacteria</taxon>
        <taxon>Caulobacterales</taxon>
        <taxon>Caulobacteraceae</taxon>
        <taxon>Brevundimonas</taxon>
    </lineage>
</organism>
<dbReference type="SMART" id="SM00247">
    <property type="entry name" value="XTALbg"/>
    <property type="match status" value="1"/>
</dbReference>
<comment type="caution">
    <text evidence="6">The sequence shown here is derived from an EMBL/GenBank/DDBJ whole genome shotgun (WGS) entry which is preliminary data.</text>
</comment>